<sequence>MANDTLSWPEIAGLITILSASGLIGGWVWRLQERLAAIRNEALAATQSLQERLHDFQLSVSRDYVARADLAEMRREILDAFRRLEDRFDQATKPPR</sequence>
<protein>
    <submittedName>
        <fullName evidence="2">Uncharacterized protein</fullName>
    </submittedName>
</protein>
<proteinExistence type="predicted"/>
<reference evidence="2" key="1">
    <citation type="submission" date="2020-04" db="EMBL/GenBank/DDBJ databases">
        <authorList>
            <person name="Chiriac C."/>
            <person name="Salcher M."/>
            <person name="Ghai R."/>
            <person name="Kavagutti S V."/>
        </authorList>
    </citation>
    <scope>NUCLEOTIDE SEQUENCE</scope>
</reference>
<evidence type="ECO:0000313" key="2">
    <source>
        <dbReference type="EMBL" id="CAB4159022.1"/>
    </source>
</evidence>
<accession>A0A6J5NJX9</accession>
<gene>
    <name evidence="2" type="ORF">UFOVP706_49</name>
</gene>
<feature type="transmembrane region" description="Helical" evidence="1">
    <location>
        <begin position="6"/>
        <end position="29"/>
    </location>
</feature>
<keyword evidence="1" id="KW-0472">Membrane</keyword>
<dbReference type="EMBL" id="LR796682">
    <property type="protein sequence ID" value="CAB4159022.1"/>
    <property type="molecule type" value="Genomic_DNA"/>
</dbReference>
<name>A0A6J5NJX9_9CAUD</name>
<keyword evidence="1" id="KW-1133">Transmembrane helix</keyword>
<keyword evidence="1" id="KW-0812">Transmembrane</keyword>
<organism evidence="2">
    <name type="scientific">uncultured Caudovirales phage</name>
    <dbReference type="NCBI Taxonomy" id="2100421"/>
    <lineage>
        <taxon>Viruses</taxon>
        <taxon>Duplodnaviria</taxon>
        <taxon>Heunggongvirae</taxon>
        <taxon>Uroviricota</taxon>
        <taxon>Caudoviricetes</taxon>
        <taxon>Peduoviridae</taxon>
        <taxon>Maltschvirus</taxon>
        <taxon>Maltschvirus maltsch</taxon>
    </lineage>
</organism>
<evidence type="ECO:0000256" key="1">
    <source>
        <dbReference type="SAM" id="Phobius"/>
    </source>
</evidence>